<evidence type="ECO:0000313" key="2">
    <source>
        <dbReference type="Proteomes" id="UP000182034"/>
    </source>
</evidence>
<dbReference type="OrthoDB" id="9788468at2"/>
<reference evidence="2" key="1">
    <citation type="submission" date="2016-10" db="EMBL/GenBank/DDBJ databases">
        <authorList>
            <person name="Varghese N."/>
            <person name="Submissions S."/>
        </authorList>
    </citation>
    <scope>NUCLEOTIDE SEQUENCE [LARGE SCALE GENOMIC DNA]</scope>
    <source>
        <strain evidence="2">SUR2</strain>
    </source>
</reference>
<organism evidence="1 2">
    <name type="scientific">Chryseobacterium limigenitum</name>
    <dbReference type="NCBI Taxonomy" id="1612149"/>
    <lineage>
        <taxon>Bacteria</taxon>
        <taxon>Pseudomonadati</taxon>
        <taxon>Bacteroidota</taxon>
        <taxon>Flavobacteriia</taxon>
        <taxon>Flavobacteriales</taxon>
        <taxon>Weeksellaceae</taxon>
        <taxon>Chryseobacterium group</taxon>
        <taxon>Chryseobacterium</taxon>
    </lineage>
</organism>
<evidence type="ECO:0000313" key="1">
    <source>
        <dbReference type="EMBL" id="SFZ93214.1"/>
    </source>
</evidence>
<keyword evidence="2" id="KW-1185">Reference proteome</keyword>
<dbReference type="RefSeq" id="WP_072408849.1">
    <property type="nucleotide sequence ID" value="NZ_FPKW01000004.1"/>
</dbReference>
<sequence>MKSVTEIEIILNVNDQVKNVNSSRALLKKKHNEFDNVLKFGAKLISSITNRNWQYHVCHFSYLEGRMTAFGSKIQ</sequence>
<protein>
    <submittedName>
        <fullName evidence="1">Uncharacterized protein</fullName>
    </submittedName>
</protein>
<proteinExistence type="predicted"/>
<dbReference type="AlphaFoldDB" id="A0A1K2ILN2"/>
<name>A0A1K2ILN2_9FLAO</name>
<dbReference type="EMBL" id="FPKW01000004">
    <property type="protein sequence ID" value="SFZ93214.1"/>
    <property type="molecule type" value="Genomic_DNA"/>
</dbReference>
<dbReference type="STRING" id="1612149.SAMN05216324_104240"/>
<dbReference type="Proteomes" id="UP000182034">
    <property type="component" value="Unassembled WGS sequence"/>
</dbReference>
<gene>
    <name evidence="1" type="ORF">SAMN05216324_104240</name>
</gene>
<accession>A0A1K2ILN2</accession>